<dbReference type="PANTHER" id="PTHR44186">
    <property type="match status" value="1"/>
</dbReference>
<keyword evidence="5" id="KW-1185">Reference proteome</keyword>
<keyword evidence="1" id="KW-0677">Repeat</keyword>
<dbReference type="PANTHER" id="PTHR44186:SF1">
    <property type="entry name" value="BARDET-BIEDL SYNDROME 4 PROTEIN"/>
    <property type="match status" value="1"/>
</dbReference>
<dbReference type="SMART" id="SM00028">
    <property type="entry name" value="TPR"/>
    <property type="match status" value="4"/>
</dbReference>
<proteinExistence type="predicted"/>
<dbReference type="Gene3D" id="1.25.40.10">
    <property type="entry name" value="Tetratricopeptide repeat domain"/>
    <property type="match status" value="1"/>
</dbReference>
<dbReference type="Proteomes" id="UP000243180">
    <property type="component" value="Chromosome"/>
</dbReference>
<reference evidence="4 5" key="1">
    <citation type="submission" date="2015-05" db="EMBL/GenBank/DDBJ databases">
        <title>Complete genome sequence of a sulfur-oxidizing gammaproteobacterium strain HA5.</title>
        <authorList>
            <person name="Miura A."/>
            <person name="Kojima H."/>
            <person name="Fukui M."/>
        </authorList>
    </citation>
    <scope>NUCLEOTIDE SEQUENCE [LARGE SCALE GENOMIC DNA]</scope>
    <source>
        <strain evidence="4 5">HA5</strain>
    </source>
</reference>
<evidence type="ECO:0000313" key="5">
    <source>
        <dbReference type="Proteomes" id="UP000243180"/>
    </source>
</evidence>
<dbReference type="EMBL" id="AP014879">
    <property type="protein sequence ID" value="BAV33980.1"/>
    <property type="molecule type" value="Genomic_DNA"/>
</dbReference>
<dbReference type="SUPFAM" id="SSF48452">
    <property type="entry name" value="TPR-like"/>
    <property type="match status" value="1"/>
</dbReference>
<dbReference type="InterPro" id="IPR013360">
    <property type="entry name" value="Pilus_4_PilW"/>
</dbReference>
<name>A0A1B4XGN3_9GAMM</name>
<feature type="repeat" description="TPR" evidence="3">
    <location>
        <begin position="61"/>
        <end position="94"/>
    </location>
</feature>
<keyword evidence="2 3" id="KW-0802">TPR repeat</keyword>
<dbReference type="PROSITE" id="PS50005">
    <property type="entry name" value="TPR"/>
    <property type="match status" value="2"/>
</dbReference>
<evidence type="ECO:0000313" key="4">
    <source>
        <dbReference type="EMBL" id="BAV33980.1"/>
    </source>
</evidence>
<accession>A0A1B4XGN3</accession>
<sequence length="247" mass="27502">MLLCAALAGCASSAERQAEQEKLIRRAETHVLLGSGYMRRGQLDVAKQELDKAYDLAPNNSQVNSMMALLQWRLNNPDEAARHFRKAVAAEPPNPEAWNNYGVFLCERGKIDEALTWFQKAAANAFYRTPEEVNLNAGVCLMKKPAPTVAEKYFREALRINPRLPGALYQLAKISLDSGQVLSARGFIERYFQAAEDTPESLLLAVKIERALYNKNAEASYALRLRGKFPTSPEAGQLQTLSGARKK</sequence>
<dbReference type="Pfam" id="PF13432">
    <property type="entry name" value="TPR_16"/>
    <property type="match status" value="1"/>
</dbReference>
<protein>
    <submittedName>
        <fullName evidence="4">Pilus assembly protein PilW</fullName>
    </submittedName>
</protein>
<evidence type="ECO:0000256" key="3">
    <source>
        <dbReference type="PROSITE-ProRule" id="PRU00339"/>
    </source>
</evidence>
<organism evidence="4 5">
    <name type="scientific">Sulfuricaulis limicola</name>
    <dbReference type="NCBI Taxonomy" id="1620215"/>
    <lineage>
        <taxon>Bacteria</taxon>
        <taxon>Pseudomonadati</taxon>
        <taxon>Pseudomonadota</taxon>
        <taxon>Gammaproteobacteria</taxon>
        <taxon>Acidiferrobacterales</taxon>
        <taxon>Acidiferrobacteraceae</taxon>
        <taxon>Sulfuricaulis</taxon>
    </lineage>
</organism>
<evidence type="ECO:0000256" key="1">
    <source>
        <dbReference type="ARBA" id="ARBA00022737"/>
    </source>
</evidence>
<dbReference type="AlphaFoldDB" id="A0A1B4XGN3"/>
<dbReference type="InParanoid" id="A0A1B4XGN3"/>
<dbReference type="InterPro" id="IPR019734">
    <property type="entry name" value="TPR_rpt"/>
</dbReference>
<dbReference type="KEGG" id="slim:SCL_1677"/>
<feature type="repeat" description="TPR" evidence="3">
    <location>
        <begin position="27"/>
        <end position="60"/>
    </location>
</feature>
<dbReference type="NCBIfam" id="TIGR02521">
    <property type="entry name" value="type_IV_pilW"/>
    <property type="match status" value="1"/>
</dbReference>
<evidence type="ECO:0000256" key="2">
    <source>
        <dbReference type="ARBA" id="ARBA00022803"/>
    </source>
</evidence>
<dbReference type="InterPro" id="IPR011990">
    <property type="entry name" value="TPR-like_helical_dom_sf"/>
</dbReference>
<dbReference type="Pfam" id="PF13181">
    <property type="entry name" value="TPR_8"/>
    <property type="match status" value="1"/>
</dbReference>
<gene>
    <name evidence="4" type="ORF">SCL_1677</name>
</gene>